<gene>
    <name evidence="2" type="ORF">GGX14DRAFT_660804</name>
</gene>
<evidence type="ECO:0000313" key="3">
    <source>
        <dbReference type="Proteomes" id="UP001219525"/>
    </source>
</evidence>
<dbReference type="AlphaFoldDB" id="A0AAD6V274"/>
<evidence type="ECO:0000256" key="1">
    <source>
        <dbReference type="SAM" id="MobiDB-lite"/>
    </source>
</evidence>
<evidence type="ECO:0000313" key="2">
    <source>
        <dbReference type="EMBL" id="KAJ7200223.1"/>
    </source>
</evidence>
<comment type="caution">
    <text evidence="2">The sequence shown here is derived from an EMBL/GenBank/DDBJ whole genome shotgun (WGS) entry which is preliminary data.</text>
</comment>
<protein>
    <submittedName>
        <fullName evidence="2">Uncharacterized protein</fullName>
    </submittedName>
</protein>
<proteinExistence type="predicted"/>
<reference evidence="2" key="1">
    <citation type="submission" date="2023-03" db="EMBL/GenBank/DDBJ databases">
        <title>Massive genome expansion in bonnet fungi (Mycena s.s.) driven by repeated elements and novel gene families across ecological guilds.</title>
        <authorList>
            <consortium name="Lawrence Berkeley National Laboratory"/>
            <person name="Harder C.B."/>
            <person name="Miyauchi S."/>
            <person name="Viragh M."/>
            <person name="Kuo A."/>
            <person name="Thoen E."/>
            <person name="Andreopoulos B."/>
            <person name="Lu D."/>
            <person name="Skrede I."/>
            <person name="Drula E."/>
            <person name="Henrissat B."/>
            <person name="Morin E."/>
            <person name="Kohler A."/>
            <person name="Barry K."/>
            <person name="LaButti K."/>
            <person name="Morin E."/>
            <person name="Salamov A."/>
            <person name="Lipzen A."/>
            <person name="Mereny Z."/>
            <person name="Hegedus B."/>
            <person name="Baldrian P."/>
            <person name="Stursova M."/>
            <person name="Weitz H."/>
            <person name="Taylor A."/>
            <person name="Grigoriev I.V."/>
            <person name="Nagy L.G."/>
            <person name="Martin F."/>
            <person name="Kauserud H."/>
        </authorList>
    </citation>
    <scope>NUCLEOTIDE SEQUENCE</scope>
    <source>
        <strain evidence="2">9144</strain>
    </source>
</reference>
<dbReference type="Proteomes" id="UP001219525">
    <property type="component" value="Unassembled WGS sequence"/>
</dbReference>
<keyword evidence="3" id="KW-1185">Reference proteome</keyword>
<accession>A0AAD6V274</accession>
<feature type="region of interest" description="Disordered" evidence="1">
    <location>
        <begin position="169"/>
        <end position="198"/>
    </location>
</feature>
<organism evidence="2 3">
    <name type="scientific">Mycena pura</name>
    <dbReference type="NCBI Taxonomy" id="153505"/>
    <lineage>
        <taxon>Eukaryota</taxon>
        <taxon>Fungi</taxon>
        <taxon>Dikarya</taxon>
        <taxon>Basidiomycota</taxon>
        <taxon>Agaricomycotina</taxon>
        <taxon>Agaricomycetes</taxon>
        <taxon>Agaricomycetidae</taxon>
        <taxon>Agaricales</taxon>
        <taxon>Marasmiineae</taxon>
        <taxon>Mycenaceae</taxon>
        <taxon>Mycena</taxon>
    </lineage>
</organism>
<sequence length="225" mass="24451">MPEMVLATKVRWMAPAQARPNSGASMSQNGSSTKSYYVAAALVLTIPRIRCCVQARTAGGGHSKVAWRNTILLRDGVCVSVEQIMEEGACYYKLFCDYALPGEGDRRSEKEGERHTLVCTRPGMRAAHTRVPECAPHVETAARQRPPHTAPTPMDTEVRLKNWRSRTKSAARRATGLTGGRVGASTWQGDEGRKQGTVPSKVSRYGLMVSQDAVAVTLGRLGPGR</sequence>
<name>A0AAD6V274_9AGAR</name>
<dbReference type="EMBL" id="JARJCW010000064">
    <property type="protein sequence ID" value="KAJ7200223.1"/>
    <property type="molecule type" value="Genomic_DNA"/>
</dbReference>